<evidence type="ECO:0000256" key="4">
    <source>
        <dbReference type="ARBA" id="ARBA00011991"/>
    </source>
</evidence>
<feature type="compositionally biased region" description="Basic and acidic residues" evidence="12">
    <location>
        <begin position="354"/>
        <end position="366"/>
    </location>
</feature>
<evidence type="ECO:0000256" key="9">
    <source>
        <dbReference type="ARBA" id="ARBA00030686"/>
    </source>
</evidence>
<dbReference type="FunFam" id="3.40.50.10210:FF:000001">
    <property type="entry name" value="Nicotinate-nucleotide--dimethylbenzimidazole phosphoribosyltransferase"/>
    <property type="match status" value="1"/>
</dbReference>
<dbReference type="SUPFAM" id="SSF52733">
    <property type="entry name" value="Nicotinate mononucleotide:5,6-dimethylbenzimidazole phosphoribosyltransferase (CobT)"/>
    <property type="match status" value="1"/>
</dbReference>
<protein>
    <recommendedName>
        <fullName evidence="5 11">Nicotinate-nucleotide--dimethylbenzimidazole phosphoribosyltransferase</fullName>
        <shortName evidence="11">NN:DBI PRT</shortName>
        <ecNumber evidence="4 11">2.4.2.21</ecNumber>
    </recommendedName>
    <alternativeName>
        <fullName evidence="9 11">N(1)-alpha-phosphoribosyltransferase</fullName>
    </alternativeName>
</protein>
<gene>
    <name evidence="11 13" type="primary">cobT</name>
    <name evidence="13" type="ORF">MF626_002503</name>
</gene>
<dbReference type="EMBL" id="CP097770">
    <property type="protein sequence ID" value="URJ52939.2"/>
    <property type="molecule type" value="Genomic_DNA"/>
</dbReference>
<keyword evidence="6 11" id="KW-0169">Cobalamin biosynthesis</keyword>
<dbReference type="NCBIfam" id="NF000996">
    <property type="entry name" value="PRK00105.1"/>
    <property type="match status" value="1"/>
</dbReference>
<evidence type="ECO:0000256" key="12">
    <source>
        <dbReference type="SAM" id="MobiDB-lite"/>
    </source>
</evidence>
<dbReference type="AlphaFoldDB" id="A0AAE9IE96"/>
<dbReference type="Gene3D" id="3.40.50.10210">
    <property type="match status" value="1"/>
</dbReference>
<evidence type="ECO:0000256" key="3">
    <source>
        <dbReference type="ARBA" id="ARBA00007110"/>
    </source>
</evidence>
<comment type="pathway">
    <text evidence="2 11">Nucleoside biosynthesis; alpha-ribazole biosynthesis; alpha-ribazole from 5,6-dimethylbenzimidazole: step 1/2.</text>
</comment>
<evidence type="ECO:0000256" key="6">
    <source>
        <dbReference type="ARBA" id="ARBA00022573"/>
    </source>
</evidence>
<proteinExistence type="inferred from homology"/>
<dbReference type="InterPro" id="IPR036087">
    <property type="entry name" value="Nict_dMeBzImd_PRibTrfase_sf"/>
</dbReference>
<feature type="region of interest" description="Disordered" evidence="12">
    <location>
        <begin position="346"/>
        <end position="366"/>
    </location>
</feature>
<dbReference type="CDD" id="cd02439">
    <property type="entry name" value="DMB-PRT_CobT"/>
    <property type="match status" value="1"/>
</dbReference>
<comment type="catalytic activity">
    <reaction evidence="10 11">
        <text>5,6-dimethylbenzimidazole + nicotinate beta-D-ribonucleotide = alpha-ribazole 5'-phosphate + nicotinate + H(+)</text>
        <dbReference type="Rhea" id="RHEA:11196"/>
        <dbReference type="ChEBI" id="CHEBI:15378"/>
        <dbReference type="ChEBI" id="CHEBI:15890"/>
        <dbReference type="ChEBI" id="CHEBI:32544"/>
        <dbReference type="ChEBI" id="CHEBI:57502"/>
        <dbReference type="ChEBI" id="CHEBI:57918"/>
        <dbReference type="EC" id="2.4.2.21"/>
    </reaction>
</comment>
<evidence type="ECO:0000313" key="14">
    <source>
        <dbReference type="Proteomes" id="UP001055784"/>
    </source>
</evidence>
<dbReference type="EC" id="2.4.2.21" evidence="4 11"/>
<evidence type="ECO:0000256" key="11">
    <source>
        <dbReference type="HAMAP-Rule" id="MF_00230"/>
    </source>
</evidence>
<evidence type="ECO:0000256" key="10">
    <source>
        <dbReference type="ARBA" id="ARBA00047340"/>
    </source>
</evidence>
<dbReference type="GO" id="GO:0008939">
    <property type="term" value="F:nicotinate-nucleotide-dimethylbenzimidazole phosphoribosyltransferase activity"/>
    <property type="evidence" value="ECO:0007669"/>
    <property type="project" value="UniProtKB-UniRule"/>
</dbReference>
<evidence type="ECO:0000256" key="7">
    <source>
        <dbReference type="ARBA" id="ARBA00022676"/>
    </source>
</evidence>
<keyword evidence="8 11" id="KW-0808">Transferase</keyword>
<accession>A0AAE9IE96</accession>
<evidence type="ECO:0000313" key="13">
    <source>
        <dbReference type="EMBL" id="URJ52939.2"/>
    </source>
</evidence>
<reference evidence="13" key="1">
    <citation type="submission" date="2022-11" db="EMBL/GenBank/DDBJ databases">
        <authorList>
            <person name="Vasilchenko N.G."/>
            <person name="Prazdnova E.V."/>
            <person name="Gorovtsov A.V."/>
            <person name="Chistyakov V.A."/>
            <person name="Pak M.L."/>
        </authorList>
    </citation>
    <scope>NUCLEOTIDE SEQUENCE</scope>
    <source>
        <strain evidence="13">R 4.5</strain>
    </source>
</reference>
<dbReference type="Gene3D" id="1.10.1610.10">
    <property type="match status" value="1"/>
</dbReference>
<dbReference type="HAMAP" id="MF_00230">
    <property type="entry name" value="CobT"/>
    <property type="match status" value="1"/>
</dbReference>
<comment type="similarity">
    <text evidence="3 11">Belongs to the CobT family.</text>
</comment>
<dbReference type="PANTHER" id="PTHR43463">
    <property type="entry name" value="NICOTINATE-NUCLEOTIDE--DIMETHYLBENZIMIDAZOLE PHOSPHORIBOSYLTRANSFERASE"/>
    <property type="match status" value="1"/>
</dbReference>
<dbReference type="PANTHER" id="PTHR43463:SF1">
    <property type="entry name" value="NICOTINATE-NUCLEOTIDE--DIMETHYLBENZIMIDAZOLE PHOSPHORIBOSYLTRANSFERASE"/>
    <property type="match status" value="1"/>
</dbReference>
<dbReference type="GO" id="GO:0009236">
    <property type="term" value="P:cobalamin biosynthetic process"/>
    <property type="evidence" value="ECO:0007669"/>
    <property type="project" value="UniProtKB-UniRule"/>
</dbReference>
<comment type="function">
    <text evidence="1 11">Catalyzes the synthesis of alpha-ribazole-5'-phosphate from nicotinate mononucleotide (NAMN) and 5,6-dimethylbenzimidazole (DMB).</text>
</comment>
<dbReference type="Pfam" id="PF02277">
    <property type="entry name" value="DBI_PRT"/>
    <property type="match status" value="1"/>
</dbReference>
<evidence type="ECO:0000256" key="2">
    <source>
        <dbReference type="ARBA" id="ARBA00005049"/>
    </source>
</evidence>
<dbReference type="NCBIfam" id="TIGR03160">
    <property type="entry name" value="cobT_DBIPRT"/>
    <property type="match status" value="1"/>
</dbReference>
<name>A0AAE9IE96_PAEPO</name>
<evidence type="ECO:0000256" key="1">
    <source>
        <dbReference type="ARBA" id="ARBA00002197"/>
    </source>
</evidence>
<dbReference type="InterPro" id="IPR003200">
    <property type="entry name" value="Nict_dMeBzImd_PRibTrfase"/>
</dbReference>
<sequence length="392" mass="40488">MNNKLRQLIDSIAQPDGVAASAASAHLDQLTKPPGSLGKLESVAIQLAGITGVDKPEFERKTVMVMAADHGVCEEGVSAFPAEVTQQMLYNMLSGGAAINVLARHAGADVKVVDVGVNADVAHANLVDRKVRMGTSNIAKGPAMLRTEAEQAVLAGAEAVAEAVKGGTRLFVTGELGIGNTTASAAVVCALTGLEPEVIVGRGTGVDMAGLTRKISVVCRALDVNQPDANDALDVLTKVGGLEIAALAGVILGAAAHRCPVVLDGFISGAAALAARALAPASAVYMLASHASDERGHAAVLRQLKLEPMLHLDMRLGEGTGGALSLHLIDAACRIMREMATFADAGVSDGQGPRSDESARDRRGTQREKRLCRAIMHVARFARLLHCNGASL</sequence>
<keyword evidence="7 11" id="KW-0328">Glycosyltransferase</keyword>
<evidence type="ECO:0000256" key="8">
    <source>
        <dbReference type="ARBA" id="ARBA00022679"/>
    </source>
</evidence>
<organism evidence="13 14">
    <name type="scientific">Paenibacillus polymyxa</name>
    <name type="common">Bacillus polymyxa</name>
    <dbReference type="NCBI Taxonomy" id="1406"/>
    <lineage>
        <taxon>Bacteria</taxon>
        <taxon>Bacillati</taxon>
        <taxon>Bacillota</taxon>
        <taxon>Bacilli</taxon>
        <taxon>Bacillales</taxon>
        <taxon>Paenibacillaceae</taxon>
        <taxon>Paenibacillus</taxon>
    </lineage>
</organism>
<dbReference type="Proteomes" id="UP001055784">
    <property type="component" value="Chromosome"/>
</dbReference>
<feature type="active site" description="Proton acceptor" evidence="11">
    <location>
        <position position="318"/>
    </location>
</feature>
<dbReference type="InterPro" id="IPR023195">
    <property type="entry name" value="Nict_dMeBzImd_PRibTrfase_N"/>
</dbReference>
<dbReference type="InterPro" id="IPR017846">
    <property type="entry name" value="Nict_dMeBzImd_PRibTrfase_bact"/>
</dbReference>
<evidence type="ECO:0000256" key="5">
    <source>
        <dbReference type="ARBA" id="ARBA00015486"/>
    </source>
</evidence>